<evidence type="ECO:0000256" key="2">
    <source>
        <dbReference type="ARBA" id="ARBA00009077"/>
    </source>
</evidence>
<dbReference type="GO" id="GO:0004124">
    <property type="term" value="F:cysteine synthase activity"/>
    <property type="evidence" value="ECO:0007669"/>
    <property type="project" value="TreeGrafter"/>
</dbReference>
<name>A0A2I1EV65_9GLOM</name>
<dbReference type="InterPro" id="IPR015422">
    <property type="entry name" value="PyrdxlP-dep_Trfase_small"/>
</dbReference>
<dbReference type="AlphaFoldDB" id="A0A2I1EV65"/>
<evidence type="ECO:0000256" key="4">
    <source>
        <dbReference type="ARBA" id="ARBA00022898"/>
    </source>
</evidence>
<dbReference type="InterPro" id="IPR015424">
    <property type="entry name" value="PyrdxlP-dep_Trfase"/>
</dbReference>
<dbReference type="InterPro" id="IPR015421">
    <property type="entry name" value="PyrdxlP-dep_Trfase_major"/>
</dbReference>
<dbReference type="Gene3D" id="3.90.1150.10">
    <property type="entry name" value="Aspartate Aminotransferase, domain 1"/>
    <property type="match status" value="1"/>
</dbReference>
<proteinExistence type="inferred from homology"/>
<sequence>MVALEGGTYTISTSSGQAAQFVAISTICSVGVVIYLESMGNPKFNIPDFEAICKITHDTGIPVIVDNTFGGYLIKLIEHGADIVIHSATKWIEGHGTTIGGVVSMEFIDKHTVEIALELARWLESRDEVLWVSYRGFEYHENAKKYMRNGFGCIFAFGVKGDANSFGKCGRRKNSRASTTHQQLTDEEQLSAGVNKEMINVSVGYEHIDDIKEDFTIVFEKLKKSNNILNFYSCNIQTIILFNLYLD</sequence>
<dbReference type="VEuPathDB" id="FungiDB:FUN_021702"/>
<dbReference type="OrthoDB" id="3512640at2759"/>
<comment type="cofactor">
    <cofactor evidence="1 5">
        <name>pyridoxal 5'-phosphate</name>
        <dbReference type="ChEBI" id="CHEBI:597326"/>
    </cofactor>
</comment>
<organism evidence="6 8">
    <name type="scientific">Rhizophagus irregularis</name>
    <dbReference type="NCBI Taxonomy" id="588596"/>
    <lineage>
        <taxon>Eukaryota</taxon>
        <taxon>Fungi</taxon>
        <taxon>Fungi incertae sedis</taxon>
        <taxon>Mucoromycota</taxon>
        <taxon>Glomeromycotina</taxon>
        <taxon>Glomeromycetes</taxon>
        <taxon>Glomerales</taxon>
        <taxon>Glomeraceae</taxon>
        <taxon>Rhizophagus</taxon>
    </lineage>
</organism>
<dbReference type="Proteomes" id="UP000232688">
    <property type="component" value="Unassembled WGS sequence"/>
</dbReference>
<evidence type="ECO:0000256" key="1">
    <source>
        <dbReference type="ARBA" id="ARBA00001933"/>
    </source>
</evidence>
<dbReference type="PANTHER" id="PTHR43797:SF2">
    <property type="entry name" value="HOMOCYSTEINE_CYSTEINE SYNTHASE"/>
    <property type="match status" value="1"/>
</dbReference>
<evidence type="ECO:0000313" key="6">
    <source>
        <dbReference type="EMBL" id="PKC59089.1"/>
    </source>
</evidence>
<keyword evidence="4 5" id="KW-0663">Pyridoxal phosphate</keyword>
<dbReference type="GO" id="GO:0030170">
    <property type="term" value="F:pyridoxal phosphate binding"/>
    <property type="evidence" value="ECO:0007669"/>
    <property type="project" value="InterPro"/>
</dbReference>
<evidence type="ECO:0000256" key="3">
    <source>
        <dbReference type="ARBA" id="ARBA00022679"/>
    </source>
</evidence>
<dbReference type="InterPro" id="IPR006235">
    <property type="entry name" value="OAc-hSer/O-AcSer_sulfhydrylase"/>
</dbReference>
<reference evidence="6 8" key="1">
    <citation type="submission" date="2017-10" db="EMBL/GenBank/DDBJ databases">
        <title>Extensive intraspecific genome diversity in a model arbuscular mycorrhizal fungus.</title>
        <authorList>
            <person name="Chen E.C.H."/>
            <person name="Morin E."/>
            <person name="Baudet D."/>
            <person name="Noel J."/>
            <person name="Ndikumana S."/>
            <person name="Charron P."/>
            <person name="St-Onge C."/>
            <person name="Giorgi J."/>
            <person name="Grigoriev I.V."/>
            <person name="Roux C."/>
            <person name="Martin F.M."/>
            <person name="Corradi N."/>
        </authorList>
    </citation>
    <scope>NUCLEOTIDE SEQUENCE [LARGE SCALE GENOMIC DNA]</scope>
    <source>
        <strain evidence="6 8">A1</strain>
    </source>
</reference>
<keyword evidence="3 6" id="KW-0808">Transferase</keyword>
<dbReference type="PROSITE" id="PS00868">
    <property type="entry name" value="CYS_MET_METAB_PP"/>
    <property type="match status" value="1"/>
</dbReference>
<dbReference type="VEuPathDB" id="FungiDB:RhiirA1_458704"/>
<dbReference type="VEuPathDB" id="FungiDB:FUN_021743"/>
<dbReference type="InterPro" id="IPR054542">
    <property type="entry name" value="Cys_met_metab_PP"/>
</dbReference>
<gene>
    <name evidence="7" type="ORF">RhiirA1_458704</name>
    <name evidence="6" type="ORF">RhiirA1_469952</name>
</gene>
<dbReference type="GO" id="GO:0071269">
    <property type="term" value="P:L-homocysteine biosynthetic process"/>
    <property type="evidence" value="ECO:0007669"/>
    <property type="project" value="TreeGrafter"/>
</dbReference>
<evidence type="ECO:0000313" key="7">
    <source>
        <dbReference type="EMBL" id="PKC67226.1"/>
    </source>
</evidence>
<comment type="similarity">
    <text evidence="2 5">Belongs to the trans-sulfuration enzymes family.</text>
</comment>
<dbReference type="SUPFAM" id="SSF53383">
    <property type="entry name" value="PLP-dependent transferases"/>
    <property type="match status" value="1"/>
</dbReference>
<dbReference type="GO" id="GO:0006535">
    <property type="term" value="P:cysteine biosynthetic process from serine"/>
    <property type="evidence" value="ECO:0007669"/>
    <property type="project" value="TreeGrafter"/>
</dbReference>
<dbReference type="InterPro" id="IPR000277">
    <property type="entry name" value="Cys/Met-Metab_PyrdxlP-dep_enz"/>
</dbReference>
<accession>A0A2I1EV65</accession>
<dbReference type="GO" id="GO:0003961">
    <property type="term" value="F:O-acetylhomoserine aminocarboxypropyltransferase activity"/>
    <property type="evidence" value="ECO:0007669"/>
    <property type="project" value="TreeGrafter"/>
</dbReference>
<protein>
    <submittedName>
        <fullName evidence="6">PLP-dependent transferase</fullName>
    </submittedName>
</protein>
<evidence type="ECO:0000256" key="5">
    <source>
        <dbReference type="RuleBase" id="RU362118"/>
    </source>
</evidence>
<reference evidence="6 8" key="2">
    <citation type="submission" date="2017-10" db="EMBL/GenBank/DDBJ databases">
        <title>Genome analyses suggest a sexual origin of heterokaryosis in a supposedly ancient asexual fungus.</title>
        <authorList>
            <person name="Corradi N."/>
            <person name="Sedzielewska K."/>
            <person name="Noel J."/>
            <person name="Charron P."/>
            <person name="Farinelli L."/>
            <person name="Marton T."/>
            <person name="Kruger M."/>
            <person name="Pelin A."/>
            <person name="Brachmann A."/>
            <person name="Corradi N."/>
        </authorList>
    </citation>
    <scope>NUCLEOTIDE SEQUENCE [LARGE SCALE GENOMIC DNA]</scope>
    <source>
        <strain evidence="6 8">A1</strain>
    </source>
</reference>
<dbReference type="EMBL" id="LLXH01000406">
    <property type="protein sequence ID" value="PKC67226.1"/>
    <property type="molecule type" value="Genomic_DNA"/>
</dbReference>
<dbReference type="PANTHER" id="PTHR43797">
    <property type="entry name" value="HOMOCYSTEINE/CYSTEINE SYNTHASE"/>
    <property type="match status" value="1"/>
</dbReference>
<dbReference type="GO" id="GO:0005737">
    <property type="term" value="C:cytoplasm"/>
    <property type="evidence" value="ECO:0007669"/>
    <property type="project" value="TreeGrafter"/>
</dbReference>
<comment type="caution">
    <text evidence="6">The sequence shown here is derived from an EMBL/GenBank/DDBJ whole genome shotgun (WGS) entry which is preliminary data.</text>
</comment>
<dbReference type="Pfam" id="PF01053">
    <property type="entry name" value="Cys_Met_Meta_PP"/>
    <property type="match status" value="2"/>
</dbReference>
<dbReference type="VEuPathDB" id="FungiDB:RhiirFUN_003600"/>
<dbReference type="GO" id="GO:0019346">
    <property type="term" value="P:transsulfuration"/>
    <property type="evidence" value="ECO:0007669"/>
    <property type="project" value="InterPro"/>
</dbReference>
<dbReference type="Gene3D" id="3.40.640.10">
    <property type="entry name" value="Type I PLP-dependent aspartate aminotransferase-like (Major domain)"/>
    <property type="match status" value="1"/>
</dbReference>
<evidence type="ECO:0000313" key="8">
    <source>
        <dbReference type="Proteomes" id="UP000232688"/>
    </source>
</evidence>
<dbReference type="VEuPathDB" id="FungiDB:RhiirA1_469952"/>
<dbReference type="EMBL" id="LLXH01001400">
    <property type="protein sequence ID" value="PKC59089.1"/>
    <property type="molecule type" value="Genomic_DNA"/>
</dbReference>